<dbReference type="InterPro" id="IPR001633">
    <property type="entry name" value="EAL_dom"/>
</dbReference>
<dbReference type="EMBL" id="QKOE01000023">
    <property type="protein sequence ID" value="PZA14743.1"/>
    <property type="molecule type" value="Genomic_DNA"/>
</dbReference>
<dbReference type="SMART" id="SM00086">
    <property type="entry name" value="PAC"/>
    <property type="match status" value="1"/>
</dbReference>
<evidence type="ECO:0000256" key="1">
    <source>
        <dbReference type="ARBA" id="ARBA00015125"/>
    </source>
</evidence>
<dbReference type="SMART" id="SM00052">
    <property type="entry name" value="EAL"/>
    <property type="match status" value="1"/>
</dbReference>
<dbReference type="InterPro" id="IPR013656">
    <property type="entry name" value="PAS_4"/>
</dbReference>
<dbReference type="PROSITE" id="PS50883">
    <property type="entry name" value="EAL"/>
    <property type="match status" value="1"/>
</dbReference>
<dbReference type="InterPro" id="IPR013655">
    <property type="entry name" value="PAS_fold_3"/>
</dbReference>
<comment type="caution">
    <text evidence="7">The sequence shown here is derived from an EMBL/GenBank/DDBJ whole genome shotgun (WGS) entry which is preliminary data.</text>
</comment>
<dbReference type="SUPFAM" id="SSF46458">
    <property type="entry name" value="Globin-like"/>
    <property type="match status" value="1"/>
</dbReference>
<evidence type="ECO:0000259" key="6">
    <source>
        <dbReference type="PROSITE" id="PS50887"/>
    </source>
</evidence>
<dbReference type="InterPro" id="IPR012292">
    <property type="entry name" value="Globin/Proto"/>
</dbReference>
<dbReference type="SUPFAM" id="SSF55785">
    <property type="entry name" value="PYP-like sensor domain (PAS domain)"/>
    <property type="match status" value="2"/>
</dbReference>
<dbReference type="InterPro" id="IPR035919">
    <property type="entry name" value="EAL_sf"/>
</dbReference>
<dbReference type="InterPro" id="IPR009050">
    <property type="entry name" value="Globin-like_sf"/>
</dbReference>
<dbReference type="CDD" id="cd00130">
    <property type="entry name" value="PAS"/>
    <property type="match status" value="1"/>
</dbReference>
<dbReference type="InterPro" id="IPR044398">
    <property type="entry name" value="Globin-sensor_dom"/>
</dbReference>
<dbReference type="CDD" id="cd01949">
    <property type="entry name" value="GGDEF"/>
    <property type="match status" value="1"/>
</dbReference>
<dbReference type="PROSITE" id="PS50113">
    <property type="entry name" value="PAC"/>
    <property type="match status" value="1"/>
</dbReference>
<dbReference type="GO" id="GO:0019825">
    <property type="term" value="F:oxygen binding"/>
    <property type="evidence" value="ECO:0007669"/>
    <property type="project" value="InterPro"/>
</dbReference>
<dbReference type="Pfam" id="PF08448">
    <property type="entry name" value="PAS_4"/>
    <property type="match status" value="1"/>
</dbReference>
<dbReference type="PANTHER" id="PTHR44757">
    <property type="entry name" value="DIGUANYLATE CYCLASE DGCP"/>
    <property type="match status" value="1"/>
</dbReference>
<dbReference type="SUPFAM" id="SSF141868">
    <property type="entry name" value="EAL domain-like"/>
    <property type="match status" value="1"/>
</dbReference>
<evidence type="ECO:0000259" key="5">
    <source>
        <dbReference type="PROSITE" id="PS50883"/>
    </source>
</evidence>
<dbReference type="InterPro" id="IPR001610">
    <property type="entry name" value="PAC"/>
</dbReference>
<dbReference type="Pfam" id="PF08447">
    <property type="entry name" value="PAS_3"/>
    <property type="match status" value="1"/>
</dbReference>
<reference evidence="7 8" key="1">
    <citation type="submission" date="2018-06" db="EMBL/GenBank/DDBJ databases">
        <title>Azoarcus communis strain SWub3 genome.</title>
        <authorList>
            <person name="Zorraquino Salvo V."/>
            <person name="Toubiana D."/>
            <person name="Blumwald E."/>
        </authorList>
    </citation>
    <scope>NUCLEOTIDE SEQUENCE [LARGE SCALE GENOMIC DNA]</scope>
    <source>
        <strain evidence="7 8">SWub3</strain>
    </source>
</reference>
<dbReference type="InterPro" id="IPR043128">
    <property type="entry name" value="Rev_trsase/Diguanyl_cyclase"/>
</dbReference>
<evidence type="ECO:0000256" key="2">
    <source>
        <dbReference type="ARBA" id="ARBA00029839"/>
    </source>
</evidence>
<sequence>MHFDMNDVAAALGLDDEAIERRKAFLNFTTDDAARLRELNAMLKAHTATFVEHFYRHLSEFDETGKLLSDPATLKRLQNSQARYFDGLTAGDYGRDYVLDRLLVGSVHHHVGLAPSWYLGAYANYLVDLFPEVQTRLNEKGQDFMAAAQSLVKIVLFDVSLAIDTYIAARDQTILGLKNHAEVVFDSIHAGILVLSSDLSVLSSNRAFRNMFALSRNEVAGRRLADIIATPALEQRAHEVARHGAEYRALPLQLETVTNRLCKQVRVTLRRIASGSGETDILLVVEEISAEERLRREAESRLLRNEAMLRQAQSVARIGSWSLHPDGRGGHVLEWSAETYRLFGLALDTPVDYPLFLARVHPEDRLRVDKAWRDAQLGKPYRVEHRIELDGQALWLENRAELEFDDDGQMICAIGTVQDITERMTAEHQIEQLAFFDALTGLPNRALFQDRLNQALAHADRHNLPVALMFIDLDRFKEINDTQGHDCGDLVLTEVARRFETALRQDETLARLGGDEFVVIAHKTDRTGASVIAERLIGTLAPPIAAKNQHFTLGASIGIALYPEDGQDSRQLLKHSDIAMYRAKTTSSGFCFYGAEMGHELARRLEVAMRFNDALNEQRLQLHYQPQCDIESGRLTGAEALLRWFDPDWGWMSPAEFIPIAESRGMMTRVGEWVLNTVCHQLRKWRHLGHTLNGRVAINVAAQQIEQHDFAQRALAIARSTGVAPTQIEFEITESGMMRDPESAMRVTHELVKAGFTISIDDFGTGHSSLAYLKRFPADKLKIDMSFVRHMLRDRNDHSIVATVVAMARSLGLKALAEGVEHAEQADSLFEMGCSEAQGYLFGKPVGADDFAARWFAAA</sequence>
<dbReference type="Gene3D" id="3.30.70.270">
    <property type="match status" value="1"/>
</dbReference>
<dbReference type="InterPro" id="IPR000160">
    <property type="entry name" value="GGDEF_dom"/>
</dbReference>
<dbReference type="InterPro" id="IPR035965">
    <property type="entry name" value="PAS-like_dom_sf"/>
</dbReference>
<dbReference type="AlphaFoldDB" id="A0A323URX2"/>
<accession>A0A323URX2</accession>
<dbReference type="SMART" id="SM00091">
    <property type="entry name" value="PAS"/>
    <property type="match status" value="2"/>
</dbReference>
<evidence type="ECO:0000259" key="4">
    <source>
        <dbReference type="PROSITE" id="PS50113"/>
    </source>
</evidence>
<protein>
    <recommendedName>
        <fullName evidence="1">Diguanylate cyclase DosC</fullName>
    </recommendedName>
    <alternativeName>
        <fullName evidence="2">Direct oxygen-sensing cyclase</fullName>
    </alternativeName>
</protein>
<dbReference type="GO" id="GO:0003824">
    <property type="term" value="F:catalytic activity"/>
    <property type="evidence" value="ECO:0007669"/>
    <property type="project" value="UniProtKB-ARBA"/>
</dbReference>
<dbReference type="PROSITE" id="PS50112">
    <property type="entry name" value="PAS"/>
    <property type="match status" value="1"/>
</dbReference>
<evidence type="ECO:0000313" key="8">
    <source>
        <dbReference type="Proteomes" id="UP000248259"/>
    </source>
</evidence>
<dbReference type="InterPro" id="IPR000014">
    <property type="entry name" value="PAS"/>
</dbReference>
<dbReference type="GO" id="GO:0020037">
    <property type="term" value="F:heme binding"/>
    <property type="evidence" value="ECO:0007669"/>
    <property type="project" value="InterPro"/>
</dbReference>
<dbReference type="InterPro" id="IPR052155">
    <property type="entry name" value="Biofilm_reg_signaling"/>
</dbReference>
<gene>
    <name evidence="7" type="ORF">DNK49_20355</name>
</gene>
<dbReference type="Proteomes" id="UP000248259">
    <property type="component" value="Unassembled WGS sequence"/>
</dbReference>
<dbReference type="CDD" id="cd01948">
    <property type="entry name" value="EAL"/>
    <property type="match status" value="1"/>
</dbReference>
<dbReference type="FunFam" id="3.30.70.270:FF:000001">
    <property type="entry name" value="Diguanylate cyclase domain protein"/>
    <property type="match status" value="1"/>
</dbReference>
<dbReference type="PROSITE" id="PS50887">
    <property type="entry name" value="GGDEF"/>
    <property type="match status" value="1"/>
</dbReference>
<keyword evidence="8" id="KW-1185">Reference proteome</keyword>
<dbReference type="NCBIfam" id="TIGR00229">
    <property type="entry name" value="sensory_box"/>
    <property type="match status" value="2"/>
</dbReference>
<dbReference type="Gene3D" id="2.10.70.100">
    <property type="match status" value="1"/>
</dbReference>
<dbReference type="Pfam" id="PF00990">
    <property type="entry name" value="GGDEF"/>
    <property type="match status" value="1"/>
</dbReference>
<feature type="domain" description="PAS" evidence="3">
    <location>
        <begin position="305"/>
        <end position="379"/>
    </location>
</feature>
<evidence type="ECO:0000313" key="7">
    <source>
        <dbReference type="EMBL" id="PZA14743.1"/>
    </source>
</evidence>
<dbReference type="Pfam" id="PF00563">
    <property type="entry name" value="EAL"/>
    <property type="match status" value="1"/>
</dbReference>
<evidence type="ECO:0000259" key="3">
    <source>
        <dbReference type="PROSITE" id="PS50112"/>
    </source>
</evidence>
<feature type="domain" description="PAC" evidence="4">
    <location>
        <begin position="377"/>
        <end position="432"/>
    </location>
</feature>
<dbReference type="InterPro" id="IPR029787">
    <property type="entry name" value="Nucleotide_cyclase"/>
</dbReference>
<feature type="domain" description="GGDEF" evidence="6">
    <location>
        <begin position="464"/>
        <end position="595"/>
    </location>
</feature>
<proteinExistence type="predicted"/>
<organism evidence="7 8">
    <name type="scientific">Parazoarcus communis SWub3 = DSM 12120</name>
    <dbReference type="NCBI Taxonomy" id="1121029"/>
    <lineage>
        <taxon>Bacteria</taxon>
        <taxon>Pseudomonadati</taxon>
        <taxon>Pseudomonadota</taxon>
        <taxon>Betaproteobacteria</taxon>
        <taxon>Rhodocyclales</taxon>
        <taxon>Zoogloeaceae</taxon>
        <taxon>Parazoarcus</taxon>
    </lineage>
</organism>
<dbReference type="SUPFAM" id="SSF55073">
    <property type="entry name" value="Nucleotide cyclase"/>
    <property type="match status" value="1"/>
</dbReference>
<dbReference type="SMART" id="SM00267">
    <property type="entry name" value="GGDEF"/>
    <property type="match status" value="1"/>
</dbReference>
<dbReference type="Gene3D" id="3.30.450.20">
    <property type="entry name" value="PAS domain"/>
    <property type="match status" value="2"/>
</dbReference>
<dbReference type="InterPro" id="IPR000700">
    <property type="entry name" value="PAS-assoc_C"/>
</dbReference>
<dbReference type="Gene3D" id="1.10.490.10">
    <property type="entry name" value="Globins"/>
    <property type="match status" value="1"/>
</dbReference>
<feature type="domain" description="EAL" evidence="5">
    <location>
        <begin position="604"/>
        <end position="859"/>
    </location>
</feature>
<dbReference type="NCBIfam" id="TIGR00254">
    <property type="entry name" value="GGDEF"/>
    <property type="match status" value="1"/>
</dbReference>
<dbReference type="Gene3D" id="3.20.20.450">
    <property type="entry name" value="EAL domain"/>
    <property type="match status" value="1"/>
</dbReference>
<name>A0A323URX2_9RHOO</name>
<dbReference type="PANTHER" id="PTHR44757:SF2">
    <property type="entry name" value="BIOFILM ARCHITECTURE MAINTENANCE PROTEIN MBAA"/>
    <property type="match status" value="1"/>
</dbReference>
<dbReference type="Pfam" id="PF11563">
    <property type="entry name" value="Protoglobin"/>
    <property type="match status" value="1"/>
</dbReference>